<dbReference type="Proteomes" id="UP000198394">
    <property type="component" value="Unassembled WGS sequence"/>
</dbReference>
<protein>
    <recommendedName>
        <fullName evidence="3">DUF2997 domain-containing protein</fullName>
    </recommendedName>
</protein>
<evidence type="ECO:0000313" key="2">
    <source>
        <dbReference type="Proteomes" id="UP000198394"/>
    </source>
</evidence>
<dbReference type="EMBL" id="NDYL01000001">
    <property type="protein sequence ID" value="OXB94869.1"/>
    <property type="molecule type" value="Genomic_DNA"/>
</dbReference>
<dbReference type="AlphaFoldDB" id="A0A226QTX1"/>
<gene>
    <name evidence="1" type="ORF">B9L23_08380</name>
</gene>
<reference evidence="1 2" key="1">
    <citation type="submission" date="2017-04" db="EMBL/GenBank/DDBJ databases">
        <title>The genome sequence of Parageobacillus galactosidasius DSM 18751.</title>
        <authorList>
            <person name="Ramaloko W.T."/>
            <person name="Koen N."/>
            <person name="Polliack S."/>
            <person name="Aliyu H."/>
            <person name="Lebre P."/>
            <person name="Mohr T."/>
            <person name="Oswald F."/>
            <person name="Zwick M."/>
            <person name="Neumann A."/>
            <person name="Syldatk C."/>
            <person name="Cowan D."/>
            <person name="De Maayer P."/>
        </authorList>
    </citation>
    <scope>NUCLEOTIDE SEQUENCE [LARGE SCALE GENOMIC DNA]</scope>
    <source>
        <strain evidence="1 2">DSM 18751</strain>
    </source>
</reference>
<organism evidence="1 2">
    <name type="scientific">Parageobacillus galactosidasius</name>
    <dbReference type="NCBI Taxonomy" id="883812"/>
    <lineage>
        <taxon>Bacteria</taxon>
        <taxon>Bacillati</taxon>
        <taxon>Bacillota</taxon>
        <taxon>Bacilli</taxon>
        <taxon>Bacillales</taxon>
        <taxon>Anoxybacillaceae</taxon>
        <taxon>Parageobacillus</taxon>
    </lineage>
</organism>
<sequence length="73" mass="7968">MGGIIMQRHEVKFIIKPGGEIKMEVLNGQGQSCVDVTKDLEVSLVAAGEKIDEGKKPEYYQGGSNISVFNDLK</sequence>
<accession>A0A226QTX1</accession>
<evidence type="ECO:0000313" key="1">
    <source>
        <dbReference type="EMBL" id="OXB94869.1"/>
    </source>
</evidence>
<keyword evidence="2" id="KW-1185">Reference proteome</keyword>
<comment type="caution">
    <text evidence="1">The sequence shown here is derived from an EMBL/GenBank/DDBJ whole genome shotgun (WGS) entry which is preliminary data.</text>
</comment>
<dbReference type="Pfam" id="PF11211">
    <property type="entry name" value="DUF2997"/>
    <property type="match status" value="1"/>
</dbReference>
<proteinExistence type="predicted"/>
<name>A0A226QTX1_9BACL</name>
<dbReference type="InterPro" id="IPR021375">
    <property type="entry name" value="DUF2997"/>
</dbReference>
<evidence type="ECO:0008006" key="3">
    <source>
        <dbReference type="Google" id="ProtNLM"/>
    </source>
</evidence>